<dbReference type="EMBL" id="CP063136">
    <property type="protein sequence ID" value="QOU21229.1"/>
    <property type="molecule type" value="Genomic_DNA"/>
</dbReference>
<accession>A0A7D9H133</accession>
<evidence type="ECO:0000313" key="2">
    <source>
        <dbReference type="EMBL" id="VUG19301.1"/>
    </source>
</evidence>
<dbReference type="GeneID" id="64572875"/>
<proteinExistence type="predicted"/>
<dbReference type="Proteomes" id="UP000663131">
    <property type="component" value="Chromosome 8"/>
</dbReference>
<reference evidence="1" key="2">
    <citation type="submission" date="2020-10" db="EMBL/GenBank/DDBJ databases">
        <authorList>
            <person name="Palmer J.M."/>
        </authorList>
    </citation>
    <scope>NUCLEOTIDE SEQUENCE</scope>
    <source>
        <strain evidence="1">UCD 2041</strain>
    </source>
</reference>
<dbReference type="EMBL" id="CABFWN010000004">
    <property type="protein sequence ID" value="VUG19301.1"/>
    <property type="molecule type" value="Genomic_DNA"/>
</dbReference>
<protein>
    <submittedName>
        <fullName evidence="2">DEBR0S4_15368g1_1</fullName>
    </submittedName>
</protein>
<reference evidence="2 3" key="1">
    <citation type="submission" date="2019-07" db="EMBL/GenBank/DDBJ databases">
        <authorList>
            <person name="Friedrich A."/>
            <person name="Schacherer J."/>
        </authorList>
    </citation>
    <scope>NUCLEOTIDE SEQUENCE [LARGE SCALE GENOMIC DNA]</scope>
</reference>
<dbReference type="OrthoDB" id="3989944at2759"/>
<gene>
    <name evidence="1" type="ORF">BRETT_000950</name>
    <name evidence="2" type="ORF">DEBR0S4_15368G</name>
</gene>
<name>A0A7D9H133_DEKBR</name>
<evidence type="ECO:0000313" key="1">
    <source>
        <dbReference type="EMBL" id="QOU21229.1"/>
    </source>
</evidence>
<reference evidence="1" key="3">
    <citation type="journal article" name="BMC Genomics">
        <title>New genome assemblies reveal patterns of domestication and adaptation across Brettanomyces (Dekkera) species.</title>
        <authorList>
            <person name="Roach M.J."/>
            <person name="Borneman A.R."/>
        </authorList>
    </citation>
    <scope>NUCLEOTIDE SEQUENCE</scope>
    <source>
        <strain evidence="1">UCD 2041</strain>
    </source>
</reference>
<dbReference type="AlphaFoldDB" id="A0A7D9H133"/>
<keyword evidence="3" id="KW-1185">Reference proteome</keyword>
<evidence type="ECO:0000313" key="3">
    <source>
        <dbReference type="Proteomes" id="UP000478008"/>
    </source>
</evidence>
<dbReference type="RefSeq" id="XP_041137722.1">
    <property type="nucleotide sequence ID" value="XM_041279508.1"/>
</dbReference>
<dbReference type="Proteomes" id="UP000478008">
    <property type="component" value="Unassembled WGS sequence"/>
</dbReference>
<dbReference type="KEGG" id="bbrx:BRETT_000950"/>
<organism evidence="2 3">
    <name type="scientific">Dekkera bruxellensis</name>
    <name type="common">Brettanomyces custersii</name>
    <dbReference type="NCBI Taxonomy" id="5007"/>
    <lineage>
        <taxon>Eukaryota</taxon>
        <taxon>Fungi</taxon>
        <taxon>Dikarya</taxon>
        <taxon>Ascomycota</taxon>
        <taxon>Saccharomycotina</taxon>
        <taxon>Pichiomycetes</taxon>
        <taxon>Pichiales</taxon>
        <taxon>Pichiaceae</taxon>
        <taxon>Brettanomyces</taxon>
    </lineage>
</organism>
<sequence length="224" mass="25756">MKQKRTPLADKTRLFINSVEGKTVSSITKSLFKKRPRKVTGNNNTKLERLFKSLSEGSHNSSISRVNDNFTKIRSYHDITAYEHTSENKLTKVTNSFHLPKGSVRQLERVYNGPFTRQLSDQLSKISTMNAVLNYDQPIRKMDERDSSITISTIEEVHSISSTFHIARLTDTSIIGLISFQNVLVRIKPGDKLNLGEYFIHLNLSDGIIPCYYRWYKLILEQES</sequence>